<feature type="transmembrane region" description="Helical" evidence="1">
    <location>
        <begin position="26"/>
        <end position="44"/>
    </location>
</feature>
<organism evidence="3 4">
    <name type="scientific">Sphingobacterium kitahiroshimense</name>
    <dbReference type="NCBI Taxonomy" id="470446"/>
    <lineage>
        <taxon>Bacteria</taxon>
        <taxon>Pseudomonadati</taxon>
        <taxon>Bacteroidota</taxon>
        <taxon>Sphingobacteriia</taxon>
        <taxon>Sphingobacteriales</taxon>
        <taxon>Sphingobacteriaceae</taxon>
        <taxon>Sphingobacterium</taxon>
    </lineage>
</organism>
<feature type="transmembrane region" description="Helical" evidence="1">
    <location>
        <begin position="90"/>
        <end position="111"/>
    </location>
</feature>
<evidence type="ECO:0000313" key="3">
    <source>
        <dbReference type="EMBL" id="MEN5375969.1"/>
    </source>
</evidence>
<dbReference type="RefSeq" id="WP_132771838.1">
    <property type="nucleotide sequence ID" value="NZ_JAOQNK010000001.1"/>
</dbReference>
<dbReference type="GO" id="GO:0016301">
    <property type="term" value="F:kinase activity"/>
    <property type="evidence" value="ECO:0007669"/>
    <property type="project" value="UniProtKB-KW"/>
</dbReference>
<gene>
    <name evidence="3" type="ORF">ABE541_01720</name>
</gene>
<comment type="caution">
    <text evidence="3">The sequence shown here is derived from an EMBL/GenBank/DDBJ whole genome shotgun (WGS) entry which is preliminary data.</text>
</comment>
<keyword evidence="1" id="KW-1133">Transmembrane helix</keyword>
<reference evidence="3 4" key="1">
    <citation type="submission" date="2024-04" db="EMBL/GenBank/DDBJ databases">
        <title>WGS of bacteria from Torrens River.</title>
        <authorList>
            <person name="Wyrsch E.R."/>
            <person name="Drigo B."/>
        </authorList>
    </citation>
    <scope>NUCLEOTIDE SEQUENCE [LARGE SCALE GENOMIC DNA]</scope>
    <source>
        <strain evidence="3 4">TWI391</strain>
    </source>
</reference>
<sequence>MRNGQIIIGYENSHFIDFVIDSKYRWIRHVLLIAAIIGIHFLPNNAPAEVDEKMKVWNLLVKCISIIILLALFYINHYVLIPVFMLRSKFLAYGGTLFAFYTIIFLSMLILESQELRFIKKPDQSLLDGKDFVILIILFTIFIAAVSSVKLFKIWIINLIRFKEFENNTLLSQLEQLKSQINPHYLFNTLNNINFLIYENPKLASKVLLKLSDILRNQLYLSKGDTIELGKEIEVLQNIIFLEEIRRDKFSVNFDVDAGMEAINIPPFLFIPFIENVVKHGAHQAMDGDLHVKINFTVANEQICFTCVNAKKKKVSVKEYGGLGLSNIRKRLDILYPNSYNLAIDDREDIFKVFLSIPIDGSNEYRTVKH</sequence>
<keyword evidence="3" id="KW-0808">Transferase</keyword>
<keyword evidence="3" id="KW-0418">Kinase</keyword>
<feature type="transmembrane region" description="Helical" evidence="1">
    <location>
        <begin position="132"/>
        <end position="156"/>
    </location>
</feature>
<evidence type="ECO:0000313" key="4">
    <source>
        <dbReference type="Proteomes" id="UP001409291"/>
    </source>
</evidence>
<dbReference type="Proteomes" id="UP001409291">
    <property type="component" value="Unassembled WGS sequence"/>
</dbReference>
<keyword evidence="1" id="KW-0812">Transmembrane</keyword>
<dbReference type="InterPro" id="IPR036890">
    <property type="entry name" value="HATPase_C_sf"/>
</dbReference>
<dbReference type="InterPro" id="IPR010559">
    <property type="entry name" value="Sig_transdc_His_kin_internal"/>
</dbReference>
<accession>A0ABV0BQT7</accession>
<name>A0ABV0BQT7_9SPHI</name>
<keyword evidence="1" id="KW-0472">Membrane</keyword>
<proteinExistence type="predicted"/>
<keyword evidence="4" id="KW-1185">Reference proteome</keyword>
<dbReference type="PANTHER" id="PTHR34220">
    <property type="entry name" value="SENSOR HISTIDINE KINASE YPDA"/>
    <property type="match status" value="1"/>
</dbReference>
<protein>
    <submittedName>
        <fullName evidence="3">Histidine kinase</fullName>
    </submittedName>
</protein>
<feature type="domain" description="Signal transduction histidine kinase internal region" evidence="2">
    <location>
        <begin position="173"/>
        <end position="248"/>
    </location>
</feature>
<evidence type="ECO:0000259" key="2">
    <source>
        <dbReference type="Pfam" id="PF06580"/>
    </source>
</evidence>
<dbReference type="Gene3D" id="3.30.565.10">
    <property type="entry name" value="Histidine kinase-like ATPase, C-terminal domain"/>
    <property type="match status" value="1"/>
</dbReference>
<evidence type="ECO:0000256" key="1">
    <source>
        <dbReference type="SAM" id="Phobius"/>
    </source>
</evidence>
<dbReference type="EMBL" id="JBDJNQ010000001">
    <property type="protein sequence ID" value="MEN5375969.1"/>
    <property type="molecule type" value="Genomic_DNA"/>
</dbReference>
<feature type="transmembrane region" description="Helical" evidence="1">
    <location>
        <begin position="56"/>
        <end position="75"/>
    </location>
</feature>
<dbReference type="Pfam" id="PF06580">
    <property type="entry name" value="His_kinase"/>
    <property type="match status" value="1"/>
</dbReference>
<dbReference type="PANTHER" id="PTHR34220:SF7">
    <property type="entry name" value="SENSOR HISTIDINE KINASE YPDA"/>
    <property type="match status" value="1"/>
</dbReference>
<dbReference type="InterPro" id="IPR050640">
    <property type="entry name" value="Bact_2-comp_sensor_kinase"/>
</dbReference>